<keyword evidence="3" id="KW-1185">Reference proteome</keyword>
<feature type="region of interest" description="Disordered" evidence="1">
    <location>
        <begin position="39"/>
        <end position="89"/>
    </location>
</feature>
<reference evidence="2 3" key="1">
    <citation type="journal article" date="2019" name="Nat. Ecol. Evol.">
        <title>Megaphylogeny resolves global patterns of mushroom evolution.</title>
        <authorList>
            <person name="Varga T."/>
            <person name="Krizsan K."/>
            <person name="Foldi C."/>
            <person name="Dima B."/>
            <person name="Sanchez-Garcia M."/>
            <person name="Sanchez-Ramirez S."/>
            <person name="Szollosi G.J."/>
            <person name="Szarkandi J.G."/>
            <person name="Papp V."/>
            <person name="Albert L."/>
            <person name="Andreopoulos W."/>
            <person name="Angelini C."/>
            <person name="Antonin V."/>
            <person name="Barry K.W."/>
            <person name="Bougher N.L."/>
            <person name="Buchanan P."/>
            <person name="Buyck B."/>
            <person name="Bense V."/>
            <person name="Catcheside P."/>
            <person name="Chovatia M."/>
            <person name="Cooper J."/>
            <person name="Damon W."/>
            <person name="Desjardin D."/>
            <person name="Finy P."/>
            <person name="Geml J."/>
            <person name="Haridas S."/>
            <person name="Hughes K."/>
            <person name="Justo A."/>
            <person name="Karasinski D."/>
            <person name="Kautmanova I."/>
            <person name="Kiss B."/>
            <person name="Kocsube S."/>
            <person name="Kotiranta H."/>
            <person name="LaButti K.M."/>
            <person name="Lechner B.E."/>
            <person name="Liimatainen K."/>
            <person name="Lipzen A."/>
            <person name="Lukacs Z."/>
            <person name="Mihaltcheva S."/>
            <person name="Morgado L.N."/>
            <person name="Niskanen T."/>
            <person name="Noordeloos M.E."/>
            <person name="Ohm R.A."/>
            <person name="Ortiz-Santana B."/>
            <person name="Ovrebo C."/>
            <person name="Racz N."/>
            <person name="Riley R."/>
            <person name="Savchenko A."/>
            <person name="Shiryaev A."/>
            <person name="Soop K."/>
            <person name="Spirin V."/>
            <person name="Szebenyi C."/>
            <person name="Tomsovsky M."/>
            <person name="Tulloss R.E."/>
            <person name="Uehling J."/>
            <person name="Grigoriev I.V."/>
            <person name="Vagvolgyi C."/>
            <person name="Papp T."/>
            <person name="Martin F.M."/>
            <person name="Miettinen O."/>
            <person name="Hibbett D.S."/>
            <person name="Nagy L.G."/>
        </authorList>
    </citation>
    <scope>NUCLEOTIDE SEQUENCE [LARGE SCALE GENOMIC DNA]</scope>
    <source>
        <strain evidence="2 3">CBS 962.96</strain>
    </source>
</reference>
<evidence type="ECO:0000256" key="1">
    <source>
        <dbReference type="SAM" id="MobiDB-lite"/>
    </source>
</evidence>
<evidence type="ECO:0000313" key="2">
    <source>
        <dbReference type="EMBL" id="THU75782.1"/>
    </source>
</evidence>
<name>A0A4S8KJU6_DENBC</name>
<gene>
    <name evidence="2" type="ORF">K435DRAFT_974691</name>
</gene>
<evidence type="ECO:0000313" key="3">
    <source>
        <dbReference type="Proteomes" id="UP000297245"/>
    </source>
</evidence>
<proteinExistence type="predicted"/>
<accession>A0A4S8KJU6</accession>
<feature type="compositionally biased region" description="Basic and acidic residues" evidence="1">
    <location>
        <begin position="69"/>
        <end position="80"/>
    </location>
</feature>
<protein>
    <submittedName>
        <fullName evidence="2">Uncharacterized protein</fullName>
    </submittedName>
</protein>
<dbReference type="EMBL" id="ML181539">
    <property type="protein sequence ID" value="THU75782.1"/>
    <property type="molecule type" value="Genomic_DNA"/>
</dbReference>
<organism evidence="2 3">
    <name type="scientific">Dendrothele bispora (strain CBS 962.96)</name>
    <dbReference type="NCBI Taxonomy" id="1314807"/>
    <lineage>
        <taxon>Eukaryota</taxon>
        <taxon>Fungi</taxon>
        <taxon>Dikarya</taxon>
        <taxon>Basidiomycota</taxon>
        <taxon>Agaricomycotina</taxon>
        <taxon>Agaricomycetes</taxon>
        <taxon>Agaricomycetidae</taxon>
        <taxon>Agaricales</taxon>
        <taxon>Agaricales incertae sedis</taxon>
        <taxon>Dendrothele</taxon>
    </lineage>
</organism>
<dbReference type="AlphaFoldDB" id="A0A4S8KJU6"/>
<sequence length="98" mass="10964">MAASMTQGLRAKASLFGAYHYLNATHLLIKFRVSRYNERRGSFKGQSKPTPSSPHDCIPPLTSNMYTHPRNERKGPDGEKVAGLSNGAPPYIRYAQHY</sequence>
<dbReference type="Proteomes" id="UP000297245">
    <property type="component" value="Unassembled WGS sequence"/>
</dbReference>